<feature type="transmembrane region" description="Helical" evidence="7">
    <location>
        <begin position="291"/>
        <end position="311"/>
    </location>
</feature>
<dbReference type="SUPFAM" id="SSF161098">
    <property type="entry name" value="MetI-like"/>
    <property type="match status" value="1"/>
</dbReference>
<gene>
    <name evidence="9" type="ORF">EV186_10569</name>
</gene>
<dbReference type="AlphaFoldDB" id="A0A4R6S6L6"/>
<dbReference type="Pfam" id="PF00528">
    <property type="entry name" value="BPD_transp_1"/>
    <property type="match status" value="1"/>
</dbReference>
<evidence type="ECO:0000313" key="10">
    <source>
        <dbReference type="Proteomes" id="UP000295444"/>
    </source>
</evidence>
<dbReference type="SUPFAM" id="SSF160964">
    <property type="entry name" value="MalF N-terminal region-like"/>
    <property type="match status" value="1"/>
</dbReference>
<keyword evidence="5 7" id="KW-1133">Transmembrane helix</keyword>
<feature type="transmembrane region" description="Helical" evidence="7">
    <location>
        <begin position="243"/>
        <end position="265"/>
    </location>
</feature>
<comment type="caution">
    <text evidence="9">The sequence shown here is derived from an EMBL/GenBank/DDBJ whole genome shotgun (WGS) entry which is preliminary data.</text>
</comment>
<evidence type="ECO:0000256" key="3">
    <source>
        <dbReference type="ARBA" id="ARBA00022475"/>
    </source>
</evidence>
<feature type="domain" description="ABC transmembrane type-1" evidence="8">
    <location>
        <begin position="99"/>
        <end position="312"/>
    </location>
</feature>
<evidence type="ECO:0000256" key="5">
    <source>
        <dbReference type="ARBA" id="ARBA00022989"/>
    </source>
</evidence>
<dbReference type="PANTHER" id="PTHR30193">
    <property type="entry name" value="ABC TRANSPORTER PERMEASE PROTEIN"/>
    <property type="match status" value="1"/>
</dbReference>
<name>A0A4R6S6L6_LABRH</name>
<dbReference type="Gene3D" id="1.10.3720.10">
    <property type="entry name" value="MetI-like"/>
    <property type="match status" value="1"/>
</dbReference>
<dbReference type="InterPro" id="IPR000515">
    <property type="entry name" value="MetI-like"/>
</dbReference>
<dbReference type="GO" id="GO:0005886">
    <property type="term" value="C:plasma membrane"/>
    <property type="evidence" value="ECO:0007669"/>
    <property type="project" value="UniProtKB-SubCell"/>
</dbReference>
<comment type="similarity">
    <text evidence="7">Belongs to the binding-protein-dependent transport system permease family.</text>
</comment>
<dbReference type="RefSeq" id="WP_208115811.1">
    <property type="nucleotide sequence ID" value="NZ_SNXZ01000005.1"/>
</dbReference>
<keyword evidence="6 7" id="KW-0472">Membrane</keyword>
<evidence type="ECO:0000259" key="8">
    <source>
        <dbReference type="PROSITE" id="PS50928"/>
    </source>
</evidence>
<dbReference type="CDD" id="cd06261">
    <property type="entry name" value="TM_PBP2"/>
    <property type="match status" value="1"/>
</dbReference>
<dbReference type="GO" id="GO:0055085">
    <property type="term" value="P:transmembrane transport"/>
    <property type="evidence" value="ECO:0007669"/>
    <property type="project" value="InterPro"/>
</dbReference>
<evidence type="ECO:0000313" key="9">
    <source>
        <dbReference type="EMBL" id="TDP94837.1"/>
    </source>
</evidence>
<feature type="transmembrane region" description="Helical" evidence="7">
    <location>
        <begin position="94"/>
        <end position="124"/>
    </location>
</feature>
<proteinExistence type="inferred from homology"/>
<keyword evidence="10" id="KW-1185">Reference proteome</keyword>
<dbReference type="EMBL" id="SNXZ01000005">
    <property type="protein sequence ID" value="TDP94837.1"/>
    <property type="molecule type" value="Genomic_DNA"/>
</dbReference>
<feature type="transmembrane region" description="Helical" evidence="7">
    <location>
        <begin position="40"/>
        <end position="62"/>
    </location>
</feature>
<keyword evidence="3" id="KW-1003">Cell membrane</keyword>
<dbReference type="InterPro" id="IPR051393">
    <property type="entry name" value="ABC_transporter_permease"/>
</dbReference>
<evidence type="ECO:0000256" key="1">
    <source>
        <dbReference type="ARBA" id="ARBA00004651"/>
    </source>
</evidence>
<dbReference type="PANTHER" id="PTHR30193:SF44">
    <property type="entry name" value="LACTOSE TRANSPORT SYSTEM PERMEASE PROTEIN LACF"/>
    <property type="match status" value="1"/>
</dbReference>
<keyword evidence="4 7" id="KW-0812">Transmembrane</keyword>
<evidence type="ECO:0000256" key="2">
    <source>
        <dbReference type="ARBA" id="ARBA00022448"/>
    </source>
</evidence>
<evidence type="ECO:0000256" key="7">
    <source>
        <dbReference type="RuleBase" id="RU363032"/>
    </source>
</evidence>
<keyword evidence="2 7" id="KW-0813">Transport</keyword>
<feature type="transmembrane region" description="Helical" evidence="7">
    <location>
        <begin position="136"/>
        <end position="156"/>
    </location>
</feature>
<sequence>MSDSTQVAATPAAPAEVPVAVRRAAAKPVSFGQVVGRSPFVPYLFLLPGLALFVVFFAWPAVEAVEASFTDYSIVNPLHVVGFANYTELFHDEVFLAALGHSLIVMVGLLPFSVAIPLWLAILVNRKLRGIQVFRAVYFLPVITSMITVAVAWNYVFADKGVLNWLVATLGLSDAPIHFLLDPHWALASVILVEGWKGIGTYMMIYLAGLQAIPGDLYEAAEIDGAGAWQRFTRVTLPLMRPFMAVALAIEMVNALQVFTSVYVLTQGGPNDHTTTAGYFVWSQAFQHYRFGYASAAGVVVWAILIALALVNHRLTNGKQANTP</sequence>
<evidence type="ECO:0000256" key="6">
    <source>
        <dbReference type="ARBA" id="ARBA00023136"/>
    </source>
</evidence>
<dbReference type="InterPro" id="IPR035906">
    <property type="entry name" value="MetI-like_sf"/>
</dbReference>
<protein>
    <submittedName>
        <fullName evidence="9">Carbohydrate ABC transporter membrane protein 1 (CUT1 family)</fullName>
    </submittedName>
</protein>
<dbReference type="Proteomes" id="UP000295444">
    <property type="component" value="Unassembled WGS sequence"/>
</dbReference>
<reference evidence="9 10" key="1">
    <citation type="submission" date="2019-03" db="EMBL/GenBank/DDBJ databases">
        <title>Genomic Encyclopedia of Type Strains, Phase IV (KMG-IV): sequencing the most valuable type-strain genomes for metagenomic binning, comparative biology and taxonomic classification.</title>
        <authorList>
            <person name="Goeker M."/>
        </authorList>
    </citation>
    <scope>NUCLEOTIDE SEQUENCE [LARGE SCALE GENOMIC DNA]</scope>
    <source>
        <strain evidence="9 10">DSM 45361</strain>
    </source>
</reference>
<comment type="subcellular location">
    <subcellularLocation>
        <location evidence="1 7">Cell membrane</location>
        <topology evidence="1 7">Multi-pass membrane protein</topology>
    </subcellularLocation>
</comment>
<organism evidence="9 10">
    <name type="scientific">Labedaea rhizosphaerae</name>
    <dbReference type="NCBI Taxonomy" id="598644"/>
    <lineage>
        <taxon>Bacteria</taxon>
        <taxon>Bacillati</taxon>
        <taxon>Actinomycetota</taxon>
        <taxon>Actinomycetes</taxon>
        <taxon>Pseudonocardiales</taxon>
        <taxon>Pseudonocardiaceae</taxon>
        <taxon>Labedaea</taxon>
    </lineage>
</organism>
<dbReference type="PROSITE" id="PS50928">
    <property type="entry name" value="ABC_TM1"/>
    <property type="match status" value="1"/>
</dbReference>
<evidence type="ECO:0000256" key="4">
    <source>
        <dbReference type="ARBA" id="ARBA00022692"/>
    </source>
</evidence>
<accession>A0A4R6S6L6</accession>